<feature type="region of interest" description="Disordered" evidence="2">
    <location>
        <begin position="679"/>
        <end position="700"/>
    </location>
</feature>
<comment type="similarity">
    <text evidence="1">Belongs to the VPS13 family.</text>
</comment>
<sequence>MFQKFFSDILYKILGNFIYGLNDEELALSDLLSGKLELTNIHLKQSVIDLIDIPCRLNFGCVGYFKINLPLLYFMKNPINIYMEDVIIVLSTIPSKYFDDKLYKEKYIENKKNLLLSSEYRAIVCSAEGGVIWQMILSLINNINITIKNVHIRIEDFTSNPSNCFSLGIKIEELFLNMPKEGLPFNRDGYYTKKKELVSNTMINMITVKRLAFYMDSLDMKKITNKKYFNKFRDIFINYCNMDERNYPEINMKSNYTNDSKNIKKVHMNCEIQNMNNFKRNRKNKKNKSKHNNHKNNNKINNNTKKLFKKKKNKRSNQQNLESFLNIIKSIKKSSYYVCKNDNNINKMDKINQRILLLNDTISAKKKKNKIINNNIKMKNTHNEQQNKDNNCSISISNFYKFNPFSSKKEEKVDMPILIDDIKLDNDISWIACITLFADSLENSFIKEKKEELLKKQRNKKKNNTNDKNAQPEKDDDGFYQTCKTIDENKNIKDHNHSFNNKLNKNNEQIKSNNYEKEKMGSHTFIDKDNNNNNKNNPSFNSDISNTRKLTSNYYLNKAVSFLSMKSFTKILQKKKLSKNMHRHKNKENDFSSNDQNISDDYFTTKEKMSDIDFNSEDIYSSKYKKKRKNEMKKKDFNFKKNGYSKYEKKDEEKYYDVKDKNQSDEHISTFHHSKNTDKNYFSFSDNDKNNKKYMSQNKKKEKKKHILKSKKIMERIINIKRETNMTKQIMRVIKIKILMIQLII</sequence>
<feature type="region of interest" description="Disordered" evidence="2">
    <location>
        <begin position="279"/>
        <end position="320"/>
    </location>
</feature>
<feature type="region of interest" description="Disordered" evidence="2">
    <location>
        <begin position="577"/>
        <end position="597"/>
    </location>
</feature>
<reference evidence="3 4" key="1">
    <citation type="submission" date="2013-02" db="EMBL/GenBank/DDBJ databases">
        <title>The Genome Annotation of Plasmodium falciparum Tanzania (2000708).</title>
        <authorList>
            <consortium name="The Broad Institute Genome Sequencing Platform"/>
            <consortium name="The Broad Institute Genome Sequencing Center for Infectious Disease"/>
            <person name="Neafsey D."/>
            <person name="Hoffman S."/>
            <person name="Volkman S."/>
            <person name="Rosenthal P."/>
            <person name="Walker B."/>
            <person name="Young S.K."/>
            <person name="Zeng Q."/>
            <person name="Gargeya S."/>
            <person name="Fitzgerald M."/>
            <person name="Haas B."/>
            <person name="Abouelleil A."/>
            <person name="Allen A.W."/>
            <person name="Alvarado L."/>
            <person name="Arachchi H.M."/>
            <person name="Berlin A.M."/>
            <person name="Chapman S.B."/>
            <person name="Gainer-Dewar J."/>
            <person name="Goldberg J."/>
            <person name="Griggs A."/>
            <person name="Gujja S."/>
            <person name="Hansen M."/>
            <person name="Howarth C."/>
            <person name="Imamovic A."/>
            <person name="Ireland A."/>
            <person name="Larimer J."/>
            <person name="McCowan C."/>
            <person name="Murphy C."/>
            <person name="Pearson M."/>
            <person name="Poon T.W."/>
            <person name="Priest M."/>
            <person name="Roberts A."/>
            <person name="Saif S."/>
            <person name="Shea T."/>
            <person name="Sisk P."/>
            <person name="Sykes S."/>
            <person name="Wortman J."/>
            <person name="Nusbaum C."/>
            <person name="Birren B."/>
        </authorList>
    </citation>
    <scope>NUCLEOTIDE SEQUENCE [LARGE SCALE GENOMIC DNA]</scope>
    <source>
        <strain evidence="4">Tanzania (2000708)</strain>
    </source>
</reference>
<proteinExistence type="inferred from homology"/>
<dbReference type="GO" id="GO:0045053">
    <property type="term" value="P:protein retention in Golgi apparatus"/>
    <property type="evidence" value="ECO:0007669"/>
    <property type="project" value="TreeGrafter"/>
</dbReference>
<evidence type="ECO:0000256" key="2">
    <source>
        <dbReference type="SAM" id="MobiDB-lite"/>
    </source>
</evidence>
<dbReference type="Proteomes" id="UP000030708">
    <property type="component" value="Unassembled WGS sequence"/>
</dbReference>
<evidence type="ECO:0008006" key="5">
    <source>
        <dbReference type="Google" id="ProtNLM"/>
    </source>
</evidence>
<dbReference type="GO" id="GO:0006623">
    <property type="term" value="P:protein targeting to vacuole"/>
    <property type="evidence" value="ECO:0007669"/>
    <property type="project" value="TreeGrafter"/>
</dbReference>
<feature type="region of interest" description="Disordered" evidence="2">
    <location>
        <begin position="524"/>
        <end position="546"/>
    </location>
</feature>
<feature type="region of interest" description="Disordered" evidence="2">
    <location>
        <begin position="457"/>
        <end position="480"/>
    </location>
</feature>
<feature type="compositionally biased region" description="Basic residues" evidence="2">
    <location>
        <begin position="279"/>
        <end position="297"/>
    </location>
</feature>
<dbReference type="AlphaFoldDB" id="A0A024W291"/>
<name>A0A024W291_PLAFA</name>
<dbReference type="PANTHER" id="PTHR16166:SF93">
    <property type="entry name" value="INTERMEMBRANE LIPID TRANSFER PROTEIN VPS13"/>
    <property type="match status" value="1"/>
</dbReference>
<evidence type="ECO:0000256" key="1">
    <source>
        <dbReference type="ARBA" id="ARBA00006545"/>
    </source>
</evidence>
<dbReference type="EMBL" id="KI926513">
    <property type="protein sequence ID" value="ETW34640.1"/>
    <property type="molecule type" value="Genomic_DNA"/>
</dbReference>
<reference evidence="3 4" key="2">
    <citation type="submission" date="2013-02" db="EMBL/GenBank/DDBJ databases">
        <title>The Genome Sequence of Plasmodium falciparum Tanzania (2000708).</title>
        <authorList>
            <consortium name="The Broad Institute Genome Sequencing Platform"/>
            <consortium name="The Broad Institute Genome Sequencing Center for Infectious Disease"/>
            <person name="Neafsey D."/>
            <person name="Cheeseman I."/>
            <person name="Volkman S."/>
            <person name="Adams J."/>
            <person name="Walker B."/>
            <person name="Young S.K."/>
            <person name="Zeng Q."/>
            <person name="Gargeya S."/>
            <person name="Fitzgerald M."/>
            <person name="Haas B."/>
            <person name="Abouelleil A."/>
            <person name="Alvarado L."/>
            <person name="Arachchi H.M."/>
            <person name="Berlin A.M."/>
            <person name="Chapman S.B."/>
            <person name="Dewar J."/>
            <person name="Goldberg J."/>
            <person name="Griggs A."/>
            <person name="Gujja S."/>
            <person name="Hansen M."/>
            <person name="Howarth C."/>
            <person name="Imamovic A."/>
            <person name="Larimer J."/>
            <person name="McCowan C."/>
            <person name="Murphy C."/>
            <person name="Neiman D."/>
            <person name="Pearson M."/>
            <person name="Priest M."/>
            <person name="Roberts A."/>
            <person name="Saif S."/>
            <person name="Shea T."/>
            <person name="Sisk P."/>
            <person name="Sykes S."/>
            <person name="Wortman J."/>
            <person name="Nusbaum C."/>
            <person name="Birren B."/>
        </authorList>
    </citation>
    <scope>NUCLEOTIDE SEQUENCE [LARGE SCALE GENOMIC DNA]</scope>
    <source>
        <strain evidence="4">Tanzania (2000708)</strain>
    </source>
</reference>
<dbReference type="InterPro" id="IPR026847">
    <property type="entry name" value="VPS13"/>
</dbReference>
<gene>
    <name evidence="3" type="ORF">PFTANZ_04650</name>
</gene>
<organism evidence="3 4">
    <name type="scientific">Plasmodium falciparum Tanzania</name>
    <name type="common">2000708</name>
    <dbReference type="NCBI Taxonomy" id="1036725"/>
    <lineage>
        <taxon>Eukaryota</taxon>
        <taxon>Sar</taxon>
        <taxon>Alveolata</taxon>
        <taxon>Apicomplexa</taxon>
        <taxon>Aconoidasida</taxon>
        <taxon>Haemosporida</taxon>
        <taxon>Plasmodiidae</taxon>
        <taxon>Plasmodium</taxon>
        <taxon>Plasmodium (Laverania)</taxon>
    </lineage>
</organism>
<protein>
    <recommendedName>
        <fullName evidence="5">Chorein N-terminal domain-containing protein</fullName>
    </recommendedName>
</protein>
<dbReference type="PANTHER" id="PTHR16166">
    <property type="entry name" value="VACUOLAR PROTEIN SORTING-ASSOCIATED PROTEIN VPS13"/>
    <property type="match status" value="1"/>
</dbReference>
<feature type="compositionally biased region" description="Basic residues" evidence="2">
    <location>
        <begin position="577"/>
        <end position="586"/>
    </location>
</feature>
<accession>A0A024W291</accession>
<feature type="compositionally biased region" description="Basic residues" evidence="2">
    <location>
        <begin position="306"/>
        <end position="315"/>
    </location>
</feature>
<evidence type="ECO:0000313" key="4">
    <source>
        <dbReference type="Proteomes" id="UP000030708"/>
    </source>
</evidence>
<evidence type="ECO:0000313" key="3">
    <source>
        <dbReference type="EMBL" id="ETW34640.1"/>
    </source>
</evidence>